<accession>G0V6G7</accession>
<keyword evidence="3" id="KW-0804">Transcription</keyword>
<organism evidence="7 8">
    <name type="scientific">Naumovozyma castellii</name>
    <name type="common">Yeast</name>
    <name type="synonym">Saccharomyces castellii</name>
    <dbReference type="NCBI Taxonomy" id="27288"/>
    <lineage>
        <taxon>Eukaryota</taxon>
        <taxon>Fungi</taxon>
        <taxon>Dikarya</taxon>
        <taxon>Ascomycota</taxon>
        <taxon>Saccharomycotina</taxon>
        <taxon>Saccharomycetes</taxon>
        <taxon>Saccharomycetales</taxon>
        <taxon>Saccharomycetaceae</taxon>
        <taxon>Naumovozyma</taxon>
    </lineage>
</organism>
<evidence type="ECO:0000256" key="2">
    <source>
        <dbReference type="ARBA" id="ARBA00023015"/>
    </source>
</evidence>
<evidence type="ECO:0000256" key="5">
    <source>
        <dbReference type="SAM" id="MobiDB-lite"/>
    </source>
</evidence>
<evidence type="ECO:0000256" key="3">
    <source>
        <dbReference type="ARBA" id="ARBA00023163"/>
    </source>
</evidence>
<keyword evidence="4" id="KW-0539">Nucleus</keyword>
<dbReference type="SMART" id="SM00338">
    <property type="entry name" value="BRLZ"/>
    <property type="match status" value="1"/>
</dbReference>
<dbReference type="SUPFAM" id="SSF57959">
    <property type="entry name" value="Leucine zipper domain"/>
    <property type="match status" value="1"/>
</dbReference>
<dbReference type="InterPro" id="IPR004827">
    <property type="entry name" value="bZIP"/>
</dbReference>
<feature type="compositionally biased region" description="Polar residues" evidence="5">
    <location>
        <begin position="55"/>
        <end position="67"/>
    </location>
</feature>
<name>G0V6G7_NAUCA</name>
<dbReference type="GeneID" id="96900544"/>
<keyword evidence="8" id="KW-1185">Reference proteome</keyword>
<dbReference type="InterPro" id="IPR050936">
    <property type="entry name" value="AP-1-like"/>
</dbReference>
<feature type="compositionally biased region" description="Low complexity" evidence="5">
    <location>
        <begin position="8"/>
        <end position="20"/>
    </location>
</feature>
<evidence type="ECO:0000313" key="8">
    <source>
        <dbReference type="Proteomes" id="UP000001640"/>
    </source>
</evidence>
<sequence>MSAMQGSNENNIPNFENMNFLTPTDLQNDGCFTTNQPNVMAPAPSSFSSSSNNNTLSHQPLTASLSPVTPLHITSSTSSNKNSKSEELDLKQKKKEQNRAAQKAFRERKENELKRLQDELLKSEQNRLSLTKEIENLKTFNTEVKKENQCLLKNNNNGNNNMSMTGAAINMGADSHKFSFPTEDQSFHNMLEEERLSRMNSPAVLQPDDPLLNVPATWEYLNQVAESIDIDISFVLDRLKESKSGVCTGNGVGYRKSTIDEMVQMVSHSN</sequence>
<dbReference type="PANTHER" id="PTHR40621:SF8">
    <property type="entry name" value="AP-1-LIKE TRANSCRIPTION FACTOR YAP3"/>
    <property type="match status" value="1"/>
</dbReference>
<feature type="compositionally biased region" description="Low complexity" evidence="5">
    <location>
        <begin position="45"/>
        <end position="54"/>
    </location>
</feature>
<dbReference type="GO" id="GO:0001228">
    <property type="term" value="F:DNA-binding transcription activator activity, RNA polymerase II-specific"/>
    <property type="evidence" value="ECO:0007669"/>
    <property type="project" value="TreeGrafter"/>
</dbReference>
<feature type="compositionally biased region" description="Polar residues" evidence="5">
    <location>
        <begin position="21"/>
        <end position="38"/>
    </location>
</feature>
<dbReference type="eggNOG" id="ENOG502S2TX">
    <property type="taxonomic scope" value="Eukaryota"/>
</dbReference>
<dbReference type="PROSITE" id="PS00036">
    <property type="entry name" value="BZIP_BASIC"/>
    <property type="match status" value="1"/>
</dbReference>
<dbReference type="KEGG" id="ncs:NCAS_0A05020"/>
<dbReference type="OrthoDB" id="4940293at2759"/>
<dbReference type="AlphaFoldDB" id="G0V6G7"/>
<dbReference type="InterPro" id="IPR046347">
    <property type="entry name" value="bZIP_sf"/>
</dbReference>
<evidence type="ECO:0000256" key="4">
    <source>
        <dbReference type="ARBA" id="ARBA00023242"/>
    </source>
</evidence>
<dbReference type="Gene3D" id="1.20.5.170">
    <property type="match status" value="1"/>
</dbReference>
<dbReference type="CDD" id="cd14688">
    <property type="entry name" value="bZIP_YAP"/>
    <property type="match status" value="1"/>
</dbReference>
<proteinExistence type="predicted"/>
<feature type="domain" description="BZIP" evidence="6">
    <location>
        <begin position="93"/>
        <end position="108"/>
    </location>
</feature>
<dbReference type="GO" id="GO:0000976">
    <property type="term" value="F:transcription cis-regulatory region binding"/>
    <property type="evidence" value="ECO:0007669"/>
    <property type="project" value="InterPro"/>
</dbReference>
<dbReference type="GO" id="GO:0090575">
    <property type="term" value="C:RNA polymerase II transcription regulator complex"/>
    <property type="evidence" value="ECO:0007669"/>
    <property type="project" value="TreeGrafter"/>
</dbReference>
<dbReference type="EMBL" id="HE576752">
    <property type="protein sequence ID" value="CCC67060.1"/>
    <property type="molecule type" value="Genomic_DNA"/>
</dbReference>
<dbReference type="Proteomes" id="UP000001640">
    <property type="component" value="Chromosome 1"/>
</dbReference>
<dbReference type="STRING" id="1064592.G0V6G7"/>
<evidence type="ECO:0000313" key="7">
    <source>
        <dbReference type="EMBL" id="CCC67060.1"/>
    </source>
</evidence>
<feature type="compositionally biased region" description="Basic and acidic residues" evidence="5">
    <location>
        <begin position="83"/>
        <end position="107"/>
    </location>
</feature>
<dbReference type="HOGENOM" id="CLU_064108_0_0_1"/>
<reference key="2">
    <citation type="submission" date="2011-08" db="EMBL/GenBank/DDBJ databases">
        <title>Genome sequence of Naumovozyma castellii.</title>
        <authorList>
            <person name="Gordon J.L."/>
            <person name="Armisen D."/>
            <person name="Proux-Wera E."/>
            <person name="OhEigeartaigh S.S."/>
            <person name="Byrne K.P."/>
            <person name="Wolfe K.H."/>
        </authorList>
    </citation>
    <scope>NUCLEOTIDE SEQUENCE</scope>
    <source>
        <strain>Type strain:CBS 4309</strain>
    </source>
</reference>
<protein>
    <recommendedName>
        <fullName evidence="6">BZIP domain-containing protein</fullName>
    </recommendedName>
</protein>
<dbReference type="PANTHER" id="PTHR40621">
    <property type="entry name" value="TRANSCRIPTION FACTOR KAPC-RELATED"/>
    <property type="match status" value="1"/>
</dbReference>
<feature type="region of interest" description="Disordered" evidence="5">
    <location>
        <begin position="1"/>
        <end position="107"/>
    </location>
</feature>
<evidence type="ECO:0000256" key="1">
    <source>
        <dbReference type="ARBA" id="ARBA00004123"/>
    </source>
</evidence>
<dbReference type="RefSeq" id="XP_003673446.1">
    <property type="nucleotide sequence ID" value="XM_003673398.1"/>
</dbReference>
<gene>
    <name evidence="7" type="primary">NCAS0A05020</name>
    <name evidence="7" type="ordered locus">NCAS_0A05020</name>
</gene>
<dbReference type="InParanoid" id="G0V6G7"/>
<reference evidence="7 8" key="1">
    <citation type="journal article" date="2011" name="Proc. Natl. Acad. Sci. U.S.A.">
        <title>Evolutionary erosion of yeast sex chromosomes by mating-type switching accidents.</title>
        <authorList>
            <person name="Gordon J.L."/>
            <person name="Armisen D."/>
            <person name="Proux-Wera E."/>
            <person name="Oheigeartaigh S.S."/>
            <person name="Byrne K.P."/>
            <person name="Wolfe K.H."/>
        </authorList>
    </citation>
    <scope>NUCLEOTIDE SEQUENCE [LARGE SCALE GENOMIC DNA]</scope>
    <source>
        <strain evidence="8">ATCC 76901 / BCRC 22586 / CBS 4309 / NBRC 1992 / NRRL Y-12630</strain>
    </source>
</reference>
<evidence type="ECO:0000259" key="6">
    <source>
        <dbReference type="PROSITE" id="PS00036"/>
    </source>
</evidence>
<dbReference type="OMA" id="GREICHG"/>
<keyword evidence="2" id="KW-0805">Transcription regulation</keyword>
<comment type="subcellular location">
    <subcellularLocation>
        <location evidence="1">Nucleus</location>
    </subcellularLocation>
</comment>